<sequence>MSQFQSLSEVFAALRRRAFLIVLVFVLGCAASVFIASQQGKLFEATAVVQIEDARVTEDMTDSMTAQATGREASRRVRLIEQRLMARDNLIEILDTFDLFPDAVSFSERVFMLRSAITLDELRGNAQPWQTDVVPSGLSITVRLDDPEDAAAVANELMGSVIAQARSRSATRTAETLSFFDAEAARVATEISEAENEIADFKRENSDALPEGLEALRTQLAALRDQLLTLDREILALENNAARLRAASQERQVDLLNEQKGLIEARIDRIEADIARAPEIERTLAGLERELDQLQERYSVVGRRRADAEMAQVLLEREASDRYEVLETALPPETSISRSKRKVAAAGGVASLFLALGLALLLEIARPVIRTPAQMEHQLGIVPVVSIPTVRSRRDHSRRRWLWTGGLLALVFAVIAALRAVSAGLGDAGLIERLLPGRTEF</sequence>
<dbReference type="RefSeq" id="WP_085790581.1">
    <property type="nucleotide sequence ID" value="NZ_FWFK01000001.1"/>
</dbReference>
<evidence type="ECO:0000256" key="2">
    <source>
        <dbReference type="SAM" id="Phobius"/>
    </source>
</evidence>
<dbReference type="GO" id="GO:0016301">
    <property type="term" value="F:kinase activity"/>
    <property type="evidence" value="ECO:0007669"/>
    <property type="project" value="UniProtKB-KW"/>
</dbReference>
<evidence type="ECO:0000313" key="3">
    <source>
        <dbReference type="EMBL" id="SLN22461.1"/>
    </source>
</evidence>
<name>A0A1X6YKT5_9RHOB</name>
<dbReference type="EC" id="2.7.10.-" evidence="3"/>
<keyword evidence="3" id="KW-0418">Kinase</keyword>
<feature type="transmembrane region" description="Helical" evidence="2">
    <location>
        <begin position="343"/>
        <end position="365"/>
    </location>
</feature>
<reference evidence="3 4" key="1">
    <citation type="submission" date="2017-03" db="EMBL/GenBank/DDBJ databases">
        <authorList>
            <person name="Afonso C.L."/>
            <person name="Miller P.J."/>
            <person name="Scott M.A."/>
            <person name="Spackman E."/>
            <person name="Goraichik I."/>
            <person name="Dimitrov K.M."/>
            <person name="Suarez D.L."/>
            <person name="Swayne D.E."/>
        </authorList>
    </citation>
    <scope>NUCLEOTIDE SEQUENCE [LARGE SCALE GENOMIC DNA]</scope>
    <source>
        <strain evidence="3 4">CECT 8625</strain>
    </source>
</reference>
<dbReference type="Proteomes" id="UP000193570">
    <property type="component" value="Unassembled WGS sequence"/>
</dbReference>
<keyword evidence="2" id="KW-0812">Transmembrane</keyword>
<protein>
    <submittedName>
        <fullName evidence="3">Putative tyrosine-protein kinase in cps region</fullName>
        <ecNumber evidence="3">2.7.10.-</ecNumber>
    </submittedName>
</protein>
<feature type="transmembrane region" description="Helical" evidence="2">
    <location>
        <begin position="401"/>
        <end position="421"/>
    </location>
</feature>
<keyword evidence="2" id="KW-0472">Membrane</keyword>
<proteinExistence type="predicted"/>
<dbReference type="EMBL" id="FWFK01000001">
    <property type="protein sequence ID" value="SLN22461.1"/>
    <property type="molecule type" value="Genomic_DNA"/>
</dbReference>
<dbReference type="PANTHER" id="PTHR32309">
    <property type="entry name" value="TYROSINE-PROTEIN KINASE"/>
    <property type="match status" value="1"/>
</dbReference>
<keyword evidence="2" id="KW-1133">Transmembrane helix</keyword>
<evidence type="ECO:0000256" key="1">
    <source>
        <dbReference type="SAM" id="Coils"/>
    </source>
</evidence>
<dbReference type="PANTHER" id="PTHR32309:SF31">
    <property type="entry name" value="CAPSULAR EXOPOLYSACCHARIDE FAMILY"/>
    <property type="match status" value="1"/>
</dbReference>
<gene>
    <name evidence="3" type="ORF">ROJ8625_00873</name>
</gene>
<dbReference type="OrthoDB" id="7642308at2"/>
<keyword evidence="3" id="KW-0808">Transferase</keyword>
<organism evidence="3 4">
    <name type="scientific">Roseivivax jejudonensis</name>
    <dbReference type="NCBI Taxonomy" id="1529041"/>
    <lineage>
        <taxon>Bacteria</taxon>
        <taxon>Pseudomonadati</taxon>
        <taxon>Pseudomonadota</taxon>
        <taxon>Alphaproteobacteria</taxon>
        <taxon>Rhodobacterales</taxon>
        <taxon>Roseobacteraceae</taxon>
        <taxon>Roseivivax</taxon>
    </lineage>
</organism>
<keyword evidence="1" id="KW-0175">Coiled coil</keyword>
<evidence type="ECO:0000313" key="4">
    <source>
        <dbReference type="Proteomes" id="UP000193570"/>
    </source>
</evidence>
<feature type="coiled-coil region" evidence="1">
    <location>
        <begin position="177"/>
        <end position="304"/>
    </location>
</feature>
<keyword evidence="4" id="KW-1185">Reference proteome</keyword>
<dbReference type="InterPro" id="IPR050445">
    <property type="entry name" value="Bact_polysacc_biosynth/exp"/>
</dbReference>
<accession>A0A1X6YKT5</accession>
<dbReference type="AlphaFoldDB" id="A0A1X6YKT5"/>